<evidence type="ECO:0000313" key="14">
    <source>
        <dbReference type="EMBL" id="NED98910.1"/>
    </source>
</evidence>
<dbReference type="GO" id="GO:0016989">
    <property type="term" value="F:sigma factor antagonist activity"/>
    <property type="evidence" value="ECO:0007669"/>
    <property type="project" value="TreeGrafter"/>
</dbReference>
<dbReference type="PANTHER" id="PTHR37461:SF1">
    <property type="entry name" value="ANTI-SIGMA-K FACTOR RSKA"/>
    <property type="match status" value="1"/>
</dbReference>
<organism evidence="14 15">
    <name type="scientific">Phytoactinopolyspora halotolerans</name>
    <dbReference type="NCBI Taxonomy" id="1981512"/>
    <lineage>
        <taxon>Bacteria</taxon>
        <taxon>Bacillati</taxon>
        <taxon>Actinomycetota</taxon>
        <taxon>Actinomycetes</taxon>
        <taxon>Jiangellales</taxon>
        <taxon>Jiangellaceae</taxon>
        <taxon>Phytoactinopolyspora</taxon>
    </lineage>
</organism>
<evidence type="ECO:0000256" key="8">
    <source>
        <dbReference type="ARBA" id="ARBA00023163"/>
    </source>
</evidence>
<dbReference type="GO" id="GO:0006417">
    <property type="term" value="P:regulation of translation"/>
    <property type="evidence" value="ECO:0007669"/>
    <property type="project" value="TreeGrafter"/>
</dbReference>
<dbReference type="InterPro" id="IPR041916">
    <property type="entry name" value="Anti_sigma_zinc_sf"/>
</dbReference>
<evidence type="ECO:0000313" key="15">
    <source>
        <dbReference type="Proteomes" id="UP000475214"/>
    </source>
</evidence>
<evidence type="ECO:0000256" key="4">
    <source>
        <dbReference type="ARBA" id="ARBA00022692"/>
    </source>
</evidence>
<keyword evidence="7 11" id="KW-0472">Membrane</keyword>
<comment type="subcellular location">
    <subcellularLocation>
        <location evidence="2">Cell membrane</location>
    </subcellularLocation>
    <subcellularLocation>
        <location evidence="1">Membrane</location>
        <topology evidence="1">Single-pass membrane protein</topology>
    </subcellularLocation>
</comment>
<evidence type="ECO:0000259" key="12">
    <source>
        <dbReference type="Pfam" id="PF10099"/>
    </source>
</evidence>
<evidence type="ECO:0000256" key="9">
    <source>
        <dbReference type="ARBA" id="ARBA00029829"/>
    </source>
</evidence>
<accession>A0A6L9S294</accession>
<dbReference type="Gene3D" id="1.10.10.1320">
    <property type="entry name" value="Anti-sigma factor, zinc-finger domain"/>
    <property type="match status" value="1"/>
</dbReference>
<protein>
    <recommendedName>
        <fullName evidence="10">Regulator of SigK</fullName>
    </recommendedName>
    <alternativeName>
        <fullName evidence="9">Sigma-K anti-sigma factor RskA</fullName>
    </alternativeName>
</protein>
<comment type="caution">
    <text evidence="14">The sequence shown here is derived from an EMBL/GenBank/DDBJ whole genome shotgun (WGS) entry which is preliminary data.</text>
</comment>
<evidence type="ECO:0000256" key="10">
    <source>
        <dbReference type="ARBA" id="ARBA00030803"/>
    </source>
</evidence>
<reference evidence="14 15" key="1">
    <citation type="submission" date="2020-02" db="EMBL/GenBank/DDBJ databases">
        <authorList>
            <person name="Li X.-J."/>
            <person name="Han X.-M."/>
        </authorList>
    </citation>
    <scope>NUCLEOTIDE SEQUENCE [LARGE SCALE GENOMIC DNA]</scope>
    <source>
        <strain evidence="14 15">CCTCC AB 2017055</strain>
    </source>
</reference>
<dbReference type="EMBL" id="JAAGOA010000001">
    <property type="protein sequence ID" value="NED98910.1"/>
    <property type="molecule type" value="Genomic_DNA"/>
</dbReference>
<dbReference type="InterPro" id="IPR018764">
    <property type="entry name" value="RskA_C"/>
</dbReference>
<dbReference type="InterPro" id="IPR051474">
    <property type="entry name" value="Anti-sigma-K/W_factor"/>
</dbReference>
<dbReference type="RefSeq" id="WP_163732124.1">
    <property type="nucleotide sequence ID" value="NZ_JAAGOA010000001.1"/>
</dbReference>
<dbReference type="Proteomes" id="UP000475214">
    <property type="component" value="Unassembled WGS sequence"/>
</dbReference>
<evidence type="ECO:0000256" key="1">
    <source>
        <dbReference type="ARBA" id="ARBA00004167"/>
    </source>
</evidence>
<sequence length="256" mass="27459">MMMATNADIHTLAAPYALHALPDEDVELFEEHLAECSACAAEVEEIRETAARLGAAAAVSPPARMKDDVLRRIEQVRPLPPEVTDSGDDDRDTLRSGARRRAWRRWWGPIATGAVAALLAGIVVLGIQLNETREQLDRSQAIGAQMRELVTAPDMQVVQAEQGDSGGTVIMARSVDTAVLMVHGMEPAPAEHTYQLWFIDDDGARSAGLLGDTEDGRIGPFTAHGLADADHLGITVEPAGGSERPTTDPVMLIELA</sequence>
<keyword evidence="6" id="KW-0805">Transcription regulation</keyword>
<evidence type="ECO:0000259" key="13">
    <source>
        <dbReference type="Pfam" id="PF22618"/>
    </source>
</evidence>
<keyword evidence="4 11" id="KW-0812">Transmembrane</keyword>
<feature type="domain" description="Anti-sigma K factor RskA C-terminal" evidence="12">
    <location>
        <begin position="112"/>
        <end position="250"/>
    </location>
</feature>
<dbReference type="Pfam" id="PF10099">
    <property type="entry name" value="RskA_C"/>
    <property type="match status" value="1"/>
</dbReference>
<feature type="domain" description="Anti-sigma-K factor RskA N-terminal" evidence="13">
    <location>
        <begin position="10"/>
        <end position="51"/>
    </location>
</feature>
<evidence type="ECO:0000256" key="3">
    <source>
        <dbReference type="ARBA" id="ARBA00022475"/>
    </source>
</evidence>
<evidence type="ECO:0000256" key="2">
    <source>
        <dbReference type="ARBA" id="ARBA00004236"/>
    </source>
</evidence>
<keyword evidence="3" id="KW-1003">Cell membrane</keyword>
<feature type="transmembrane region" description="Helical" evidence="11">
    <location>
        <begin position="106"/>
        <end position="129"/>
    </location>
</feature>
<dbReference type="PANTHER" id="PTHR37461">
    <property type="entry name" value="ANTI-SIGMA-K FACTOR RSKA"/>
    <property type="match status" value="1"/>
</dbReference>
<evidence type="ECO:0000256" key="5">
    <source>
        <dbReference type="ARBA" id="ARBA00022989"/>
    </source>
</evidence>
<keyword evidence="8" id="KW-0804">Transcription</keyword>
<dbReference type="Pfam" id="PF22618">
    <property type="entry name" value="RskA_N"/>
    <property type="match status" value="1"/>
</dbReference>
<evidence type="ECO:0000256" key="7">
    <source>
        <dbReference type="ARBA" id="ARBA00023136"/>
    </source>
</evidence>
<gene>
    <name evidence="14" type="ORF">G1H10_01855</name>
</gene>
<dbReference type="GO" id="GO:0005886">
    <property type="term" value="C:plasma membrane"/>
    <property type="evidence" value="ECO:0007669"/>
    <property type="project" value="UniProtKB-SubCell"/>
</dbReference>
<name>A0A6L9S294_9ACTN</name>
<proteinExistence type="predicted"/>
<evidence type="ECO:0000256" key="6">
    <source>
        <dbReference type="ARBA" id="ARBA00023015"/>
    </source>
</evidence>
<keyword evidence="5 11" id="KW-1133">Transmembrane helix</keyword>
<keyword evidence="15" id="KW-1185">Reference proteome</keyword>
<dbReference type="AlphaFoldDB" id="A0A6L9S294"/>
<dbReference type="InterPro" id="IPR053877">
    <property type="entry name" value="RskA_N"/>
</dbReference>
<evidence type="ECO:0000256" key="11">
    <source>
        <dbReference type="SAM" id="Phobius"/>
    </source>
</evidence>